<evidence type="ECO:0000256" key="4">
    <source>
        <dbReference type="ARBA" id="ARBA00022692"/>
    </source>
</evidence>
<geneLocation type="chloroplast" evidence="10"/>
<protein>
    <submittedName>
        <fullName evidence="10">NADH-plastoquinone oxidoreductase subunit 4L</fullName>
    </submittedName>
</protein>
<keyword evidence="5" id="KW-0874">Quinone</keyword>
<keyword evidence="7" id="KW-0618">Plastoquinone</keyword>
<evidence type="ECO:0000313" key="10">
    <source>
        <dbReference type="EMBL" id="QGU93200.1"/>
    </source>
</evidence>
<dbReference type="InterPro" id="IPR001133">
    <property type="entry name" value="NADH_UbQ_OxRdtase_chain4L/K"/>
</dbReference>
<keyword evidence="3" id="KW-0813">Transport</keyword>
<dbReference type="GO" id="GO:0042773">
    <property type="term" value="P:ATP synthesis coupled electron transport"/>
    <property type="evidence" value="ECO:0007669"/>
    <property type="project" value="InterPro"/>
</dbReference>
<sequence>MLELAPISGAFLFRTGICGSITSRNTARAPMCPESVPNAVNVNPVTSSSYLGARQMEGEIYAISVTAIASAEAAAIGSAIVPAIYRNARSIRIDQFDSSKR</sequence>
<dbReference type="InterPro" id="IPR039428">
    <property type="entry name" value="NUOK/Mnh_C1-like"/>
</dbReference>
<accession>A0A650FH92</accession>
<evidence type="ECO:0000256" key="3">
    <source>
        <dbReference type="ARBA" id="ARBA00022448"/>
    </source>
</evidence>
<dbReference type="Gene3D" id="1.10.287.3510">
    <property type="match status" value="1"/>
</dbReference>
<evidence type="ECO:0000256" key="9">
    <source>
        <dbReference type="ARBA" id="ARBA00023136"/>
    </source>
</evidence>
<evidence type="ECO:0000256" key="8">
    <source>
        <dbReference type="ARBA" id="ARBA00022989"/>
    </source>
</evidence>
<organism evidence="10">
    <name type="scientific">Selaginella rossii</name>
    <dbReference type="NCBI Taxonomy" id="1834511"/>
    <lineage>
        <taxon>Eukaryota</taxon>
        <taxon>Viridiplantae</taxon>
        <taxon>Streptophyta</taxon>
        <taxon>Embryophyta</taxon>
        <taxon>Tracheophyta</taxon>
        <taxon>Lycopodiopsida</taxon>
        <taxon>Selaginellales</taxon>
        <taxon>Selaginellaceae</taxon>
        <taxon>Selaginella</taxon>
    </lineage>
</organism>
<dbReference type="Pfam" id="PF00420">
    <property type="entry name" value="Oxidored_q2"/>
    <property type="match status" value="1"/>
</dbReference>
<dbReference type="GO" id="GO:0016651">
    <property type="term" value="F:oxidoreductase activity, acting on NAD(P)H"/>
    <property type="evidence" value="ECO:0007669"/>
    <property type="project" value="InterPro"/>
</dbReference>
<comment type="subcellular location">
    <subcellularLocation>
        <location evidence="1">Membrane</location>
        <topology evidence="1">Multi-pass membrane protein</topology>
    </subcellularLocation>
</comment>
<evidence type="ECO:0000256" key="5">
    <source>
        <dbReference type="ARBA" id="ARBA00022719"/>
    </source>
</evidence>
<name>A0A650FH92_9TRAC</name>
<dbReference type="GO" id="GO:0048038">
    <property type="term" value="F:quinone binding"/>
    <property type="evidence" value="ECO:0007669"/>
    <property type="project" value="UniProtKB-KW"/>
</dbReference>
<gene>
    <name evidence="10" type="primary">ndhE</name>
</gene>
<dbReference type="PANTHER" id="PTHR11434">
    <property type="entry name" value="NADH-UBIQUINONE OXIDOREDUCTASE SUBUNIT ND4L"/>
    <property type="match status" value="1"/>
</dbReference>
<keyword evidence="10" id="KW-0150">Chloroplast</keyword>
<dbReference type="PANTHER" id="PTHR11434:SF16">
    <property type="entry name" value="NADH-UBIQUINONE OXIDOREDUCTASE CHAIN 4L"/>
    <property type="match status" value="1"/>
</dbReference>
<evidence type="ECO:0000256" key="1">
    <source>
        <dbReference type="ARBA" id="ARBA00004141"/>
    </source>
</evidence>
<keyword evidence="6" id="KW-0521">NADP</keyword>
<reference evidence="10" key="1">
    <citation type="journal article" date="2019" name="J. ISSAAS">
        <title>Phylogenomics of Selaginellaceae with special reference to the enigmatic sanguinolenta group.</title>
        <authorList>
            <person name="Zhang H.-R."/>
            <person name="Wei R."/>
            <person name="Xiang Q.-P."/>
            <person name="Zhang X.-C."/>
        </authorList>
    </citation>
    <scope>NUCLEOTIDE SEQUENCE</scope>
</reference>
<evidence type="ECO:0000256" key="2">
    <source>
        <dbReference type="ARBA" id="ARBA00010519"/>
    </source>
</evidence>
<keyword evidence="8" id="KW-1133">Transmembrane helix</keyword>
<dbReference type="GO" id="GO:0030964">
    <property type="term" value="C:NADH dehydrogenase complex"/>
    <property type="evidence" value="ECO:0007669"/>
    <property type="project" value="TreeGrafter"/>
</dbReference>
<comment type="similarity">
    <text evidence="2">Belongs to the complex I subunit 4L family.</text>
</comment>
<keyword evidence="9" id="KW-0472">Membrane</keyword>
<keyword evidence="4" id="KW-0812">Transmembrane</keyword>
<evidence type="ECO:0000256" key="7">
    <source>
        <dbReference type="ARBA" id="ARBA00022957"/>
    </source>
</evidence>
<proteinExistence type="inferred from homology"/>
<dbReference type="EMBL" id="MK622382">
    <property type="protein sequence ID" value="QGU93200.1"/>
    <property type="molecule type" value="Genomic_DNA"/>
</dbReference>
<dbReference type="AlphaFoldDB" id="A0A650FH92"/>
<keyword evidence="10" id="KW-0934">Plastid</keyword>
<evidence type="ECO:0000256" key="6">
    <source>
        <dbReference type="ARBA" id="ARBA00022857"/>
    </source>
</evidence>